<comment type="caution">
    <text evidence="10">The sequence shown here is derived from an EMBL/GenBank/DDBJ whole genome shotgun (WGS) entry which is preliminary data.</text>
</comment>
<keyword evidence="2" id="KW-0813">Transport</keyword>
<keyword evidence="3" id="KW-1003">Cell membrane</keyword>
<feature type="transmembrane region" description="Helical" evidence="8">
    <location>
        <begin position="373"/>
        <end position="395"/>
    </location>
</feature>
<dbReference type="AlphaFoldDB" id="W6UQL0"/>
<dbReference type="EMBL" id="APAU02000028">
    <property type="protein sequence ID" value="EUB60602.1"/>
    <property type="molecule type" value="Genomic_DNA"/>
</dbReference>
<protein>
    <submittedName>
        <fullName evidence="10">ATP-binding cassette sub-family B member 6</fullName>
    </submittedName>
</protein>
<keyword evidence="10" id="KW-0067">ATP-binding</keyword>
<evidence type="ECO:0000256" key="4">
    <source>
        <dbReference type="ARBA" id="ARBA00022692"/>
    </source>
</evidence>
<dbReference type="STRING" id="6210.W6UQL0"/>
<dbReference type="KEGG" id="egl:EGR_04435"/>
<dbReference type="Gene3D" id="1.20.1560.10">
    <property type="entry name" value="ABC transporter type 1, transmembrane domain"/>
    <property type="match status" value="1"/>
</dbReference>
<proteinExistence type="predicted"/>
<gene>
    <name evidence="10" type="ORF">EGR_04435</name>
</gene>
<keyword evidence="7 8" id="KW-0472">Membrane</keyword>
<keyword evidence="4 8" id="KW-0812">Transmembrane</keyword>
<keyword evidence="5" id="KW-1278">Translocase</keyword>
<feature type="transmembrane region" description="Helical" evidence="8">
    <location>
        <begin position="319"/>
        <end position="342"/>
    </location>
</feature>
<feature type="transmembrane region" description="Helical" evidence="8">
    <location>
        <begin position="211"/>
        <end position="234"/>
    </location>
</feature>
<feature type="transmembrane region" description="Helical" evidence="8">
    <location>
        <begin position="246"/>
        <end position="266"/>
    </location>
</feature>
<evidence type="ECO:0000256" key="3">
    <source>
        <dbReference type="ARBA" id="ARBA00022475"/>
    </source>
</evidence>
<evidence type="ECO:0000313" key="11">
    <source>
        <dbReference type="Proteomes" id="UP000019149"/>
    </source>
</evidence>
<dbReference type="Pfam" id="PF16185">
    <property type="entry name" value="MTABC_N"/>
    <property type="match status" value="1"/>
</dbReference>
<dbReference type="GO" id="GO:0005524">
    <property type="term" value="F:ATP binding"/>
    <property type="evidence" value="ECO:0007669"/>
    <property type="project" value="UniProtKB-KW"/>
</dbReference>
<organism evidence="10 11">
    <name type="scientific">Echinococcus granulosus</name>
    <name type="common">Hydatid tapeworm</name>
    <dbReference type="NCBI Taxonomy" id="6210"/>
    <lineage>
        <taxon>Eukaryota</taxon>
        <taxon>Metazoa</taxon>
        <taxon>Spiralia</taxon>
        <taxon>Lophotrochozoa</taxon>
        <taxon>Platyhelminthes</taxon>
        <taxon>Cestoda</taxon>
        <taxon>Eucestoda</taxon>
        <taxon>Cyclophyllidea</taxon>
        <taxon>Taeniidae</taxon>
        <taxon>Echinococcus</taxon>
        <taxon>Echinococcus granulosus group</taxon>
    </lineage>
</organism>
<sequence>MVYKAHSSILRFIVGDVAMHDAVNDPVTGQDGTNRQSGYALLLHFSLPRPCIRSSQLIRLLNRGLGVAADPAFFGFVVMQYCPPNETLLHPWHNGGLNRCFLWTLSSSLSLSLSFLALITYVSCLCCNSRRSENRTRSVGFGLQVTFSALLIFITLAHAFVYMNFKELSGFAVLYAIGMPIAWIIAMSLLIIERQRTCPRLYGMRHGFPLLLFWTISFVLVNLPLTCIGSSSWWWKLETDLDKAELAVWIAEYMCTLLVFILGLLAPGSPNYAMLYHGLLDENAVTQDPLAAGRWGVFKRRASVLFPFIWPRSRYLLQLNIILCVCILVVARVVNLYVPIFYKNIVNSLTPNVTTNQSMDFVVQQMRSGDFSYLYMTMVGPSGLVFRWDLILYYIGIRAVQGVGSPSSGLLGALQAQLWISVDQNSARMLGVHLFKHLHGHRDVANCTALVHRSGED</sequence>
<evidence type="ECO:0000256" key="7">
    <source>
        <dbReference type="ARBA" id="ARBA00023136"/>
    </source>
</evidence>
<keyword evidence="6 8" id="KW-1133">Transmembrane helix</keyword>
<feature type="transmembrane region" description="Helical" evidence="8">
    <location>
        <begin position="139"/>
        <end position="162"/>
    </location>
</feature>
<dbReference type="CTD" id="36340150"/>
<keyword evidence="10" id="KW-0547">Nucleotide-binding</keyword>
<feature type="domain" description="ATP-binding cassette sub-family B member 6 N-terminal five TM" evidence="9">
    <location>
        <begin position="80"/>
        <end position="311"/>
    </location>
</feature>
<evidence type="ECO:0000256" key="5">
    <source>
        <dbReference type="ARBA" id="ARBA00022967"/>
    </source>
</evidence>
<evidence type="ECO:0000256" key="1">
    <source>
        <dbReference type="ARBA" id="ARBA00004651"/>
    </source>
</evidence>
<feature type="transmembrane region" description="Helical" evidence="8">
    <location>
        <begin position="101"/>
        <end position="127"/>
    </location>
</feature>
<comment type="subcellular location">
    <subcellularLocation>
        <location evidence="1">Cell membrane</location>
        <topology evidence="1">Multi-pass membrane protein</topology>
    </subcellularLocation>
</comment>
<evidence type="ECO:0000256" key="8">
    <source>
        <dbReference type="SAM" id="Phobius"/>
    </source>
</evidence>
<dbReference type="RefSeq" id="XP_024351798.1">
    <property type="nucleotide sequence ID" value="XM_024493684.1"/>
</dbReference>
<feature type="transmembrane region" description="Helical" evidence="8">
    <location>
        <begin position="168"/>
        <end position="191"/>
    </location>
</feature>
<dbReference type="InterPro" id="IPR032410">
    <property type="entry name" value="ABCB6_N"/>
</dbReference>
<accession>W6UQL0</accession>
<dbReference type="OrthoDB" id="6500128at2759"/>
<dbReference type="InterPro" id="IPR036640">
    <property type="entry name" value="ABC1_TM_sf"/>
</dbReference>
<keyword evidence="11" id="KW-1185">Reference proteome</keyword>
<dbReference type="GO" id="GO:0005886">
    <property type="term" value="C:plasma membrane"/>
    <property type="evidence" value="ECO:0007669"/>
    <property type="project" value="UniProtKB-SubCell"/>
</dbReference>
<evidence type="ECO:0000256" key="2">
    <source>
        <dbReference type="ARBA" id="ARBA00022448"/>
    </source>
</evidence>
<feature type="transmembrane region" description="Helical" evidence="8">
    <location>
        <begin position="60"/>
        <end position="81"/>
    </location>
</feature>
<evidence type="ECO:0000313" key="10">
    <source>
        <dbReference type="EMBL" id="EUB60602.1"/>
    </source>
</evidence>
<reference evidence="10 11" key="1">
    <citation type="journal article" date="2013" name="Nat. Genet.">
        <title>The genome of the hydatid tapeworm Echinococcus granulosus.</title>
        <authorList>
            <person name="Zheng H."/>
            <person name="Zhang W."/>
            <person name="Zhang L."/>
            <person name="Zhang Z."/>
            <person name="Li J."/>
            <person name="Lu G."/>
            <person name="Zhu Y."/>
            <person name="Wang Y."/>
            <person name="Huang Y."/>
            <person name="Liu J."/>
            <person name="Kang H."/>
            <person name="Chen J."/>
            <person name="Wang L."/>
            <person name="Chen A."/>
            <person name="Yu S."/>
            <person name="Gao Z."/>
            <person name="Jin L."/>
            <person name="Gu W."/>
            <person name="Wang Z."/>
            <person name="Zhao L."/>
            <person name="Shi B."/>
            <person name="Wen H."/>
            <person name="Lin R."/>
            <person name="Jones M.K."/>
            <person name="Brejova B."/>
            <person name="Vinar T."/>
            <person name="Zhao G."/>
            <person name="McManus D.P."/>
            <person name="Chen Z."/>
            <person name="Zhou Y."/>
            <person name="Wang S."/>
        </authorList>
    </citation>
    <scope>NUCLEOTIDE SEQUENCE [LARGE SCALE GENOMIC DNA]</scope>
</reference>
<name>W6UQL0_ECHGR</name>
<dbReference type="Proteomes" id="UP000019149">
    <property type="component" value="Unassembled WGS sequence"/>
</dbReference>
<evidence type="ECO:0000259" key="9">
    <source>
        <dbReference type="Pfam" id="PF16185"/>
    </source>
</evidence>
<evidence type="ECO:0000256" key="6">
    <source>
        <dbReference type="ARBA" id="ARBA00022989"/>
    </source>
</evidence>
<dbReference type="GeneID" id="36340150"/>